<reference evidence="1 2" key="1">
    <citation type="journal article" date="2015" name="Genome Announc.">
        <title>Expanding the biotechnology potential of lactobacilli through comparative genomics of 213 strains and associated genera.</title>
        <authorList>
            <person name="Sun Z."/>
            <person name="Harris H.M."/>
            <person name="McCann A."/>
            <person name="Guo C."/>
            <person name="Argimon S."/>
            <person name="Zhang W."/>
            <person name="Yang X."/>
            <person name="Jeffery I.B."/>
            <person name="Cooney J.C."/>
            <person name="Kagawa T.F."/>
            <person name="Liu W."/>
            <person name="Song Y."/>
            <person name="Salvetti E."/>
            <person name="Wrobel A."/>
            <person name="Rasinkangas P."/>
            <person name="Parkhill J."/>
            <person name="Rea M.C."/>
            <person name="O'Sullivan O."/>
            <person name="Ritari J."/>
            <person name="Douillard F.P."/>
            <person name="Paul Ross R."/>
            <person name="Yang R."/>
            <person name="Briner A.E."/>
            <person name="Felis G.E."/>
            <person name="de Vos W.M."/>
            <person name="Barrangou R."/>
            <person name="Klaenhammer T.R."/>
            <person name="Caufield P.W."/>
            <person name="Cui Y."/>
            <person name="Zhang H."/>
            <person name="O'Toole P.W."/>
        </authorList>
    </citation>
    <scope>NUCLEOTIDE SEQUENCE [LARGE SCALE GENOMIC DNA]</scope>
    <source>
        <strain evidence="1 2">DSM 20405</strain>
    </source>
</reference>
<protein>
    <recommendedName>
        <fullName evidence="3">Accessory Sec system protein Asp3</fullName>
    </recommendedName>
</protein>
<dbReference type="EMBL" id="JQBL01000036">
    <property type="protein sequence ID" value="KRN47693.1"/>
    <property type="molecule type" value="Genomic_DNA"/>
</dbReference>
<dbReference type="InterPro" id="IPR022259">
    <property type="entry name" value="Acessory_Sec_prot_Asp3"/>
</dbReference>
<dbReference type="RefSeq" id="WP_031590144.1">
    <property type="nucleotide sequence ID" value="NZ_JQBL01000036.1"/>
</dbReference>
<gene>
    <name evidence="1" type="ORF">IV49_GL001342</name>
</gene>
<evidence type="ECO:0000313" key="2">
    <source>
        <dbReference type="Proteomes" id="UP000051841"/>
    </source>
</evidence>
<dbReference type="Pfam" id="PF15432">
    <property type="entry name" value="Sec-ASP3"/>
    <property type="match status" value="1"/>
</dbReference>
<name>A0A0R2HE69_9FIRM</name>
<keyword evidence="2" id="KW-1185">Reference proteome</keyword>
<proteinExistence type="predicted"/>
<evidence type="ECO:0000313" key="1">
    <source>
        <dbReference type="EMBL" id="KRN47693.1"/>
    </source>
</evidence>
<comment type="caution">
    <text evidence="1">The sequence shown here is derived from an EMBL/GenBank/DDBJ whole genome shotgun (WGS) entry which is preliminary data.</text>
</comment>
<evidence type="ECO:0008006" key="3">
    <source>
        <dbReference type="Google" id="ProtNLM"/>
    </source>
</evidence>
<dbReference type="GO" id="GO:0015031">
    <property type="term" value="P:protein transport"/>
    <property type="evidence" value="ECO:0007669"/>
    <property type="project" value="InterPro"/>
</dbReference>
<dbReference type="PATRIC" id="fig|1410657.5.peg.1390"/>
<dbReference type="AlphaFoldDB" id="A0A0R2HE69"/>
<organism evidence="1 2">
    <name type="scientific">Kandleria vitulina DSM 20405</name>
    <dbReference type="NCBI Taxonomy" id="1410657"/>
    <lineage>
        <taxon>Bacteria</taxon>
        <taxon>Bacillati</taxon>
        <taxon>Bacillota</taxon>
        <taxon>Erysipelotrichia</taxon>
        <taxon>Erysipelotrichales</taxon>
        <taxon>Coprobacillaceae</taxon>
        <taxon>Kandleria</taxon>
    </lineage>
</organism>
<dbReference type="Proteomes" id="UP000051841">
    <property type="component" value="Unassembled WGS sequence"/>
</dbReference>
<accession>A0A0R2HE69</accession>
<dbReference type="NCBIfam" id="TIGR03711">
    <property type="entry name" value="acc_sec_asp3"/>
    <property type="match status" value="1"/>
</dbReference>
<sequence>MESDKDIYVVHWGDLTMDTYLYGSSLTLNNYRIVFENKMMPPEVAIKKWHMISDYSKEKNEPLLPFLEPGRTYHIRSYIESVPKNRWFIRINFYDTRDRLVSFFMTNKDKDTFTFPIDCYYYDMQLLRGNADKIVFERIDLYLEEYISTLEEAEEYTVLCLEPQASLIKYPSKDILDKIKHPIILPGREESELFNQVISMNQYKKLTFIGYGPVSRRIAYKLHKQYPRSEVVDYKSKENSYFTERFTDKRYILEKMK</sequence>